<comment type="caution">
    <text evidence="1">The sequence shown here is derived from an EMBL/GenBank/DDBJ whole genome shotgun (WGS) entry which is preliminary data.</text>
</comment>
<proteinExistence type="predicted"/>
<accession>A0AAV5FKV6</accession>
<dbReference type="EMBL" id="BQKI01000086">
    <property type="protein sequence ID" value="GJN35080.1"/>
    <property type="molecule type" value="Genomic_DNA"/>
</dbReference>
<reference evidence="1" key="1">
    <citation type="journal article" date="2018" name="DNA Res.">
        <title>Multiple hybrid de novo genome assembly of finger millet, an orphan allotetraploid crop.</title>
        <authorList>
            <person name="Hatakeyama M."/>
            <person name="Aluri S."/>
            <person name="Balachadran M.T."/>
            <person name="Sivarajan S.R."/>
            <person name="Patrignani A."/>
            <person name="Gruter S."/>
            <person name="Poveda L."/>
            <person name="Shimizu-Inatsugi R."/>
            <person name="Baeten J."/>
            <person name="Francoijs K.J."/>
            <person name="Nataraja K.N."/>
            <person name="Reddy Y.A.N."/>
            <person name="Phadnis S."/>
            <person name="Ravikumar R.L."/>
            <person name="Schlapbach R."/>
            <person name="Sreeman S.M."/>
            <person name="Shimizu K.K."/>
        </authorList>
    </citation>
    <scope>NUCLEOTIDE SEQUENCE</scope>
</reference>
<organism evidence="1 2">
    <name type="scientific">Eleusine coracana subsp. coracana</name>
    <dbReference type="NCBI Taxonomy" id="191504"/>
    <lineage>
        <taxon>Eukaryota</taxon>
        <taxon>Viridiplantae</taxon>
        <taxon>Streptophyta</taxon>
        <taxon>Embryophyta</taxon>
        <taxon>Tracheophyta</taxon>
        <taxon>Spermatophyta</taxon>
        <taxon>Magnoliopsida</taxon>
        <taxon>Liliopsida</taxon>
        <taxon>Poales</taxon>
        <taxon>Poaceae</taxon>
        <taxon>PACMAD clade</taxon>
        <taxon>Chloridoideae</taxon>
        <taxon>Cynodonteae</taxon>
        <taxon>Eleusininae</taxon>
        <taxon>Eleusine</taxon>
    </lineage>
</organism>
<evidence type="ECO:0000313" key="1">
    <source>
        <dbReference type="EMBL" id="GJN35080.1"/>
    </source>
</evidence>
<dbReference type="Proteomes" id="UP001054889">
    <property type="component" value="Unassembled WGS sequence"/>
</dbReference>
<name>A0AAV5FKV6_ELECO</name>
<dbReference type="AlphaFoldDB" id="A0AAV5FKV6"/>
<reference evidence="1" key="2">
    <citation type="submission" date="2021-12" db="EMBL/GenBank/DDBJ databases">
        <title>Resequencing data analysis of finger millet.</title>
        <authorList>
            <person name="Hatakeyama M."/>
            <person name="Aluri S."/>
            <person name="Balachadran M.T."/>
            <person name="Sivarajan S.R."/>
            <person name="Poveda L."/>
            <person name="Shimizu-Inatsugi R."/>
            <person name="Schlapbach R."/>
            <person name="Sreeman S.M."/>
            <person name="Shimizu K.K."/>
        </authorList>
    </citation>
    <scope>NUCLEOTIDE SEQUENCE</scope>
</reference>
<keyword evidence="2" id="KW-1185">Reference proteome</keyword>
<gene>
    <name evidence="1" type="primary">gb23813</name>
    <name evidence="1" type="ORF">PR202_gb23813</name>
</gene>
<protein>
    <submittedName>
        <fullName evidence="1">Uncharacterized protein</fullName>
    </submittedName>
</protein>
<evidence type="ECO:0000313" key="2">
    <source>
        <dbReference type="Proteomes" id="UP001054889"/>
    </source>
</evidence>
<sequence>MCLMMGFASYKESMKSEALSQRLNLECPKDAVTRVWLPRHSVGCHYGKLDGSSMMSLWAEGEVDEATCDPSCCLRGSNLLHALLLLCPSEWEEGTDNAKLQRIVMKSQGLR</sequence>